<evidence type="ECO:0000256" key="1">
    <source>
        <dbReference type="SAM" id="MobiDB-lite"/>
    </source>
</evidence>
<organism evidence="3 4">
    <name type="scientific">Dichomitus squalens</name>
    <dbReference type="NCBI Taxonomy" id="114155"/>
    <lineage>
        <taxon>Eukaryota</taxon>
        <taxon>Fungi</taxon>
        <taxon>Dikarya</taxon>
        <taxon>Basidiomycota</taxon>
        <taxon>Agaricomycotina</taxon>
        <taxon>Agaricomycetes</taxon>
        <taxon>Polyporales</taxon>
        <taxon>Polyporaceae</taxon>
        <taxon>Dichomitus</taxon>
    </lineage>
</organism>
<dbReference type="EMBL" id="ML145123">
    <property type="protein sequence ID" value="TBU58602.1"/>
    <property type="molecule type" value="Genomic_DNA"/>
</dbReference>
<feature type="transmembrane region" description="Helical" evidence="2">
    <location>
        <begin position="255"/>
        <end position="278"/>
    </location>
</feature>
<name>A0A4Q9PVE4_9APHY</name>
<evidence type="ECO:0000313" key="3">
    <source>
        <dbReference type="EMBL" id="TBU58602.1"/>
    </source>
</evidence>
<feature type="compositionally biased region" description="Low complexity" evidence="1">
    <location>
        <begin position="106"/>
        <end position="133"/>
    </location>
</feature>
<feature type="region of interest" description="Disordered" evidence="1">
    <location>
        <begin position="95"/>
        <end position="139"/>
    </location>
</feature>
<gene>
    <name evidence="3" type="ORF">BD310DRAFT_476918</name>
</gene>
<keyword evidence="2" id="KW-1133">Transmembrane helix</keyword>
<dbReference type="Proteomes" id="UP000292082">
    <property type="component" value="Unassembled WGS sequence"/>
</dbReference>
<keyword evidence="2" id="KW-0472">Membrane</keyword>
<proteinExistence type="predicted"/>
<sequence length="284" mass="30893">MLSLHRSRRFLCITTVIPLVLLLTSLGIWTRSLTIWLAPALVRFRRKPQAVADCVRLSGLRFRSMLVAHAFQSAPTFPSTIAVVYPRHDAVHTRLLRPPRRSHTLPPMSSPTVSSAPSSDSSPLVPSARSSAALGPTSRPSISVISTSEGLLRLHRASASLLHRLPATEEDAQLRYPFISQQLPTIADARSSPAGLCFHTLLISATISATTPAWAGHVYPADVFLLFMHVPGIHVCISLCAMLPRRTSARFHITLAYTGSFSTTLACNILTLLFSAFLPSLECG</sequence>
<dbReference type="AlphaFoldDB" id="A0A4Q9PVE4"/>
<keyword evidence="2" id="KW-0812">Transmembrane</keyword>
<keyword evidence="4" id="KW-1185">Reference proteome</keyword>
<protein>
    <submittedName>
        <fullName evidence="3">Uncharacterized protein</fullName>
    </submittedName>
</protein>
<evidence type="ECO:0000256" key="2">
    <source>
        <dbReference type="SAM" id="Phobius"/>
    </source>
</evidence>
<feature type="transmembrane region" description="Helical" evidence="2">
    <location>
        <begin position="223"/>
        <end position="243"/>
    </location>
</feature>
<evidence type="ECO:0000313" key="4">
    <source>
        <dbReference type="Proteomes" id="UP000292082"/>
    </source>
</evidence>
<reference evidence="3 4" key="1">
    <citation type="submission" date="2019-01" db="EMBL/GenBank/DDBJ databases">
        <title>Draft genome sequences of three monokaryotic isolates of the white-rot basidiomycete fungus Dichomitus squalens.</title>
        <authorList>
            <consortium name="DOE Joint Genome Institute"/>
            <person name="Lopez S.C."/>
            <person name="Andreopoulos B."/>
            <person name="Pangilinan J."/>
            <person name="Lipzen A."/>
            <person name="Riley R."/>
            <person name="Ahrendt S."/>
            <person name="Ng V."/>
            <person name="Barry K."/>
            <person name="Daum C."/>
            <person name="Grigoriev I.V."/>
            <person name="Hilden K.S."/>
            <person name="Makela M.R."/>
            <person name="de Vries R.P."/>
        </authorList>
    </citation>
    <scope>NUCLEOTIDE SEQUENCE [LARGE SCALE GENOMIC DNA]</scope>
    <source>
        <strain evidence="3 4">CBS 464.89</strain>
    </source>
</reference>
<accession>A0A4Q9PVE4</accession>